<organism evidence="1 2">
    <name type="scientific">Panagrolaimus sp. ES5</name>
    <dbReference type="NCBI Taxonomy" id="591445"/>
    <lineage>
        <taxon>Eukaryota</taxon>
        <taxon>Metazoa</taxon>
        <taxon>Ecdysozoa</taxon>
        <taxon>Nematoda</taxon>
        <taxon>Chromadorea</taxon>
        <taxon>Rhabditida</taxon>
        <taxon>Tylenchina</taxon>
        <taxon>Panagrolaimomorpha</taxon>
        <taxon>Panagrolaimoidea</taxon>
        <taxon>Panagrolaimidae</taxon>
        <taxon>Panagrolaimus</taxon>
    </lineage>
</organism>
<evidence type="ECO:0000313" key="1">
    <source>
        <dbReference type="Proteomes" id="UP000887579"/>
    </source>
</evidence>
<dbReference type="WBParaSite" id="ES5_v2.g16302.t1">
    <property type="protein sequence ID" value="ES5_v2.g16302.t1"/>
    <property type="gene ID" value="ES5_v2.g16302"/>
</dbReference>
<accession>A0AC34FGH5</accession>
<dbReference type="Proteomes" id="UP000887579">
    <property type="component" value="Unplaced"/>
</dbReference>
<reference evidence="2" key="1">
    <citation type="submission" date="2022-11" db="UniProtKB">
        <authorList>
            <consortium name="WormBaseParasite"/>
        </authorList>
    </citation>
    <scope>IDENTIFICATION</scope>
</reference>
<proteinExistence type="predicted"/>
<sequence length="124" mass="14226">MEPKTSVSAEDQQKINTFARLYDSERQLEMEAKSLKNQIGGLNDAEMDILEAEDEKIPVKFGQIFIATKTDVVSDLIEKRKGEAELKLRQTEEALSQTKKQMEVLRNELYKTFGDNISLEIDKE</sequence>
<evidence type="ECO:0000313" key="2">
    <source>
        <dbReference type="WBParaSite" id="ES5_v2.g16302.t1"/>
    </source>
</evidence>
<name>A0AC34FGH5_9BILA</name>
<protein>
    <submittedName>
        <fullName evidence="2">Prefoldin subunit 4</fullName>
    </submittedName>
</protein>